<name>A0A6C0IC08_9ZZZZ</name>
<dbReference type="AlphaFoldDB" id="A0A6C0IC08"/>
<evidence type="ECO:0000313" key="1">
    <source>
        <dbReference type="EMBL" id="QHT90372.1"/>
    </source>
</evidence>
<reference evidence="1" key="1">
    <citation type="journal article" date="2020" name="Nature">
        <title>Giant virus diversity and host interactions through global metagenomics.</title>
        <authorList>
            <person name="Schulz F."/>
            <person name="Roux S."/>
            <person name="Paez-Espino D."/>
            <person name="Jungbluth S."/>
            <person name="Walsh D.A."/>
            <person name="Denef V.J."/>
            <person name="McMahon K.D."/>
            <person name="Konstantinidis K.T."/>
            <person name="Eloe-Fadrosh E.A."/>
            <person name="Kyrpides N.C."/>
            <person name="Woyke T."/>
        </authorList>
    </citation>
    <scope>NUCLEOTIDE SEQUENCE</scope>
    <source>
        <strain evidence="1">GVMAG-M-3300023184-68</strain>
    </source>
</reference>
<protein>
    <submittedName>
        <fullName evidence="1">Uncharacterized protein</fullName>
    </submittedName>
</protein>
<proteinExistence type="predicted"/>
<organism evidence="1">
    <name type="scientific">viral metagenome</name>
    <dbReference type="NCBI Taxonomy" id="1070528"/>
    <lineage>
        <taxon>unclassified sequences</taxon>
        <taxon>metagenomes</taxon>
        <taxon>organismal metagenomes</taxon>
    </lineage>
</organism>
<sequence>MSSKNVVLTISDWDTTAIKFMAPKVNDKGGKSINIVSKQTNRSLHISTPLMMTWGISDFIDEKGESDGKYSISLNFPNDEYRTQASDEFLSKLKEFETQILQEAVKNSELWWGESMSLELCKHTFFPFLKYTKNKDTKKIDLTKPPSIRAKVPNYNGKWGVEIYDTSSRLIFPCEDEHMMPMDFVPKLSRVACGLQCSGIWIGGKGWGLTWKMFQCIVKPREVVSVFGKCHIALSNEEKDTLEKQVILDDVTAEEMVDSGVVPQVTPTPVSKPTVSTVVEDSDGEEEEVPVPVKEAVPVPEVPVTPVVTPVQEDATVSKKKVIKKKVV</sequence>
<dbReference type="EMBL" id="MN740153">
    <property type="protein sequence ID" value="QHT90372.1"/>
    <property type="molecule type" value="Genomic_DNA"/>
</dbReference>
<accession>A0A6C0IC08</accession>